<accession>A0A1R4I4S4</accession>
<dbReference type="InterPro" id="IPR051807">
    <property type="entry name" value="Sec-metab_biosynth-assoc"/>
</dbReference>
<evidence type="ECO:0000313" key="4">
    <source>
        <dbReference type="Proteomes" id="UP000196331"/>
    </source>
</evidence>
<name>A0A1R4I4S4_9GAMM</name>
<gene>
    <name evidence="3" type="ORF">CZ787_14620</name>
</gene>
<evidence type="ECO:0000259" key="2">
    <source>
        <dbReference type="Pfam" id="PF03795"/>
    </source>
</evidence>
<dbReference type="Proteomes" id="UP000196331">
    <property type="component" value="Unassembled WGS sequence"/>
</dbReference>
<evidence type="ECO:0000256" key="1">
    <source>
        <dbReference type="ARBA" id="ARBA00007689"/>
    </source>
</evidence>
<dbReference type="EMBL" id="FUKM01000057">
    <property type="protein sequence ID" value="SJN14333.1"/>
    <property type="molecule type" value="Genomic_DNA"/>
</dbReference>
<dbReference type="PANTHER" id="PTHR33606:SF3">
    <property type="entry name" value="PROTEIN YCII"/>
    <property type="match status" value="1"/>
</dbReference>
<feature type="domain" description="YCII-related" evidence="2">
    <location>
        <begin position="1"/>
        <end position="87"/>
    </location>
</feature>
<proteinExistence type="inferred from homology"/>
<dbReference type="PANTHER" id="PTHR33606">
    <property type="entry name" value="PROTEIN YCII"/>
    <property type="match status" value="1"/>
</dbReference>
<protein>
    <recommendedName>
        <fullName evidence="2">YCII-related domain-containing protein</fullName>
    </recommendedName>
</protein>
<dbReference type="AlphaFoldDB" id="A0A1R4I4S4"/>
<dbReference type="Pfam" id="PF03795">
    <property type="entry name" value="YCII"/>
    <property type="match status" value="1"/>
</dbReference>
<dbReference type="Gene3D" id="3.30.70.1060">
    <property type="entry name" value="Dimeric alpha+beta barrel"/>
    <property type="match status" value="1"/>
</dbReference>
<evidence type="ECO:0000313" key="3">
    <source>
        <dbReference type="EMBL" id="SJN14333.1"/>
    </source>
</evidence>
<comment type="caution">
    <text evidence="3">The sequence shown here is derived from an EMBL/GenBank/DDBJ whole genome shotgun (WGS) entry which is preliminary data.</text>
</comment>
<dbReference type="InterPro" id="IPR005545">
    <property type="entry name" value="YCII"/>
</dbReference>
<dbReference type="NCBIfam" id="NF009503">
    <property type="entry name" value="PRK12863.1-3"/>
    <property type="match status" value="1"/>
</dbReference>
<reference evidence="3 4" key="1">
    <citation type="submission" date="2017-02" db="EMBL/GenBank/DDBJ databases">
        <authorList>
            <person name="Dridi B."/>
        </authorList>
    </citation>
    <scope>NUCLEOTIDE SEQUENCE [LARGE SCALE GENOMIC DNA]</scope>
    <source>
        <strain evidence="3 4">JB380</strain>
    </source>
</reference>
<organism evidence="3 4">
    <name type="scientific">Halomonas citrativorans</name>
    <dbReference type="NCBI Taxonomy" id="2742612"/>
    <lineage>
        <taxon>Bacteria</taxon>
        <taxon>Pseudomonadati</taxon>
        <taxon>Pseudomonadota</taxon>
        <taxon>Gammaproteobacteria</taxon>
        <taxon>Oceanospirillales</taxon>
        <taxon>Halomonadaceae</taxon>
        <taxon>Halomonas</taxon>
    </lineage>
</organism>
<sequence>MPYMIETFDKPDHHERRLEMREAHLAYLDAHKEHLLACGAKLSDDGATASGGLYLLDCETRDAAQAFIDDDPFSQADLFERVVICLWRKAYLDGVGYL</sequence>
<comment type="similarity">
    <text evidence="1">Belongs to the YciI family.</text>
</comment>
<dbReference type="SUPFAM" id="SSF54909">
    <property type="entry name" value="Dimeric alpha+beta barrel"/>
    <property type="match status" value="1"/>
</dbReference>
<dbReference type="InterPro" id="IPR011008">
    <property type="entry name" value="Dimeric_a/b-barrel"/>
</dbReference>
<dbReference type="OrthoDB" id="70894at2"/>